<dbReference type="OrthoDB" id="4552075at2"/>
<reference evidence="1 2" key="1">
    <citation type="submission" date="2016-10" db="EMBL/GenBank/DDBJ databases">
        <authorList>
            <person name="de Groot N.N."/>
        </authorList>
    </citation>
    <scope>NUCLEOTIDE SEQUENCE [LARGE SCALE GENOMIC DNA]</scope>
    <source>
        <strain evidence="1 2">CGMCC 4.5506</strain>
    </source>
</reference>
<organism evidence="1 2">
    <name type="scientific">Prauserella marina</name>
    <dbReference type="NCBI Taxonomy" id="530584"/>
    <lineage>
        <taxon>Bacteria</taxon>
        <taxon>Bacillati</taxon>
        <taxon>Actinomycetota</taxon>
        <taxon>Actinomycetes</taxon>
        <taxon>Pseudonocardiales</taxon>
        <taxon>Pseudonocardiaceae</taxon>
        <taxon>Prauserella</taxon>
    </lineage>
</organism>
<dbReference type="STRING" id="530584.SAMN05421630_11517"/>
<accession>A0A1G6YYE9</accession>
<dbReference type="Proteomes" id="UP000199494">
    <property type="component" value="Unassembled WGS sequence"/>
</dbReference>
<proteinExistence type="predicted"/>
<dbReference type="AlphaFoldDB" id="A0A1G6YYE9"/>
<name>A0A1G6YYE9_9PSEU</name>
<dbReference type="EMBL" id="FMZE01000015">
    <property type="protein sequence ID" value="SDD95419.1"/>
    <property type="molecule type" value="Genomic_DNA"/>
</dbReference>
<evidence type="ECO:0000313" key="2">
    <source>
        <dbReference type="Proteomes" id="UP000199494"/>
    </source>
</evidence>
<gene>
    <name evidence="1" type="ORF">SAMN05421630_11517</name>
</gene>
<dbReference type="RefSeq" id="WP_143021472.1">
    <property type="nucleotide sequence ID" value="NZ_CP016354.1"/>
</dbReference>
<protein>
    <submittedName>
        <fullName evidence="1">Uncharacterized protein</fullName>
    </submittedName>
</protein>
<evidence type="ECO:0000313" key="1">
    <source>
        <dbReference type="EMBL" id="SDD95419.1"/>
    </source>
</evidence>
<sequence>MIATLSENELPTLALAATDRPERPAVPVPVGDCGFMAMLREAEPDLAHAQQSHRADGEVLHVWRHAYTHEYVVLIVRDNGRHGVKESGAPLYDRLSQLAGMWLASESPRRGGAR</sequence>
<keyword evidence="2" id="KW-1185">Reference proteome</keyword>